<keyword evidence="5" id="KW-0862">Zinc</keyword>
<evidence type="ECO:0000313" key="10">
    <source>
        <dbReference type="EMBL" id="KAF2743430.1"/>
    </source>
</evidence>
<feature type="compositionally biased region" description="Basic and acidic residues" evidence="8">
    <location>
        <begin position="240"/>
        <end position="253"/>
    </location>
</feature>
<reference evidence="10" key="1">
    <citation type="journal article" date="2020" name="Stud. Mycol.">
        <title>101 Dothideomycetes genomes: a test case for predicting lifestyles and emergence of pathogens.</title>
        <authorList>
            <person name="Haridas S."/>
            <person name="Albert R."/>
            <person name="Binder M."/>
            <person name="Bloem J."/>
            <person name="Labutti K."/>
            <person name="Salamov A."/>
            <person name="Andreopoulos B."/>
            <person name="Baker S."/>
            <person name="Barry K."/>
            <person name="Bills G."/>
            <person name="Bluhm B."/>
            <person name="Cannon C."/>
            <person name="Castanera R."/>
            <person name="Culley D."/>
            <person name="Daum C."/>
            <person name="Ezra D."/>
            <person name="Gonzalez J."/>
            <person name="Henrissat B."/>
            <person name="Kuo A."/>
            <person name="Liang C."/>
            <person name="Lipzen A."/>
            <person name="Lutzoni F."/>
            <person name="Magnuson J."/>
            <person name="Mondo S."/>
            <person name="Nolan M."/>
            <person name="Ohm R."/>
            <person name="Pangilinan J."/>
            <person name="Park H.-J."/>
            <person name="Ramirez L."/>
            <person name="Alfaro M."/>
            <person name="Sun H."/>
            <person name="Tritt A."/>
            <person name="Yoshinaga Y."/>
            <person name="Zwiers L.-H."/>
            <person name="Turgeon B."/>
            <person name="Goodwin S."/>
            <person name="Spatafora J."/>
            <person name="Crous P."/>
            <person name="Grigoriev I."/>
        </authorList>
    </citation>
    <scope>NUCLEOTIDE SEQUENCE</scope>
    <source>
        <strain evidence="10">CBS 119925</strain>
    </source>
</reference>
<dbReference type="CDD" id="cd12148">
    <property type="entry name" value="fungal_TF_MHR"/>
    <property type="match status" value="1"/>
</dbReference>
<keyword evidence="11" id="KW-1185">Reference proteome</keyword>
<dbReference type="GO" id="GO:0008270">
    <property type="term" value="F:zinc ion binding"/>
    <property type="evidence" value="ECO:0007669"/>
    <property type="project" value="UniProtKB-KW"/>
</dbReference>
<dbReference type="GO" id="GO:0000978">
    <property type="term" value="F:RNA polymerase II cis-regulatory region sequence-specific DNA binding"/>
    <property type="evidence" value="ECO:0007669"/>
    <property type="project" value="InterPro"/>
</dbReference>
<feature type="compositionally biased region" description="Polar residues" evidence="8">
    <location>
        <begin position="19"/>
        <end position="41"/>
    </location>
</feature>
<feature type="compositionally biased region" description="Basic and acidic residues" evidence="8">
    <location>
        <begin position="44"/>
        <end position="55"/>
    </location>
</feature>
<dbReference type="GO" id="GO:0005634">
    <property type="term" value="C:nucleus"/>
    <property type="evidence" value="ECO:0007669"/>
    <property type="project" value="UniProtKB-SubCell"/>
</dbReference>
<name>A0A6A6V1C1_9PLEO</name>
<keyword evidence="2" id="KW-0479">Metal-binding</keyword>
<feature type="region of interest" description="Disordered" evidence="8">
    <location>
        <begin position="169"/>
        <end position="382"/>
    </location>
</feature>
<dbReference type="Proteomes" id="UP000799440">
    <property type="component" value="Unassembled WGS sequence"/>
</dbReference>
<dbReference type="AlphaFoldDB" id="A0A6A6V1C1"/>
<feature type="region of interest" description="Disordered" evidence="8">
    <location>
        <begin position="1"/>
        <end position="89"/>
    </location>
</feature>
<comment type="subcellular location">
    <subcellularLocation>
        <location evidence="1">Nucleus</location>
    </subcellularLocation>
</comment>
<keyword evidence="4 7" id="KW-0863">Zinc-finger</keyword>
<dbReference type="EMBL" id="MU006597">
    <property type="protein sequence ID" value="KAF2743430.1"/>
    <property type="molecule type" value="Genomic_DNA"/>
</dbReference>
<dbReference type="PROSITE" id="PS50157">
    <property type="entry name" value="ZINC_FINGER_C2H2_2"/>
    <property type="match status" value="2"/>
</dbReference>
<dbReference type="OrthoDB" id="427030at2759"/>
<dbReference type="PROSITE" id="PS00028">
    <property type="entry name" value="ZINC_FINGER_C2H2_1"/>
    <property type="match status" value="2"/>
</dbReference>
<dbReference type="PANTHER" id="PTHR40626:SF11">
    <property type="entry name" value="ZINC FINGER PROTEIN YPR022C"/>
    <property type="match status" value="1"/>
</dbReference>
<dbReference type="InterPro" id="IPR036236">
    <property type="entry name" value="Znf_C2H2_sf"/>
</dbReference>
<proteinExistence type="predicted"/>
<evidence type="ECO:0000256" key="2">
    <source>
        <dbReference type="ARBA" id="ARBA00022723"/>
    </source>
</evidence>
<evidence type="ECO:0000256" key="3">
    <source>
        <dbReference type="ARBA" id="ARBA00022737"/>
    </source>
</evidence>
<organism evidence="10 11">
    <name type="scientific">Sporormia fimetaria CBS 119925</name>
    <dbReference type="NCBI Taxonomy" id="1340428"/>
    <lineage>
        <taxon>Eukaryota</taxon>
        <taxon>Fungi</taxon>
        <taxon>Dikarya</taxon>
        <taxon>Ascomycota</taxon>
        <taxon>Pezizomycotina</taxon>
        <taxon>Dothideomycetes</taxon>
        <taxon>Pleosporomycetidae</taxon>
        <taxon>Pleosporales</taxon>
        <taxon>Sporormiaceae</taxon>
        <taxon>Sporormia</taxon>
    </lineage>
</organism>
<feature type="region of interest" description="Disordered" evidence="8">
    <location>
        <begin position="678"/>
        <end position="698"/>
    </location>
</feature>
<dbReference type="SUPFAM" id="SSF57667">
    <property type="entry name" value="beta-beta-alpha zinc fingers"/>
    <property type="match status" value="1"/>
</dbReference>
<dbReference type="SMART" id="SM00355">
    <property type="entry name" value="ZnF_C2H2"/>
    <property type="match status" value="2"/>
</dbReference>
<protein>
    <recommendedName>
        <fullName evidence="9">C2H2-type domain-containing protein</fullName>
    </recommendedName>
</protein>
<feature type="compositionally biased region" description="Polar residues" evidence="8">
    <location>
        <begin position="189"/>
        <end position="239"/>
    </location>
</feature>
<dbReference type="Pfam" id="PF04082">
    <property type="entry name" value="Fungal_trans"/>
    <property type="match status" value="1"/>
</dbReference>
<dbReference type="GO" id="GO:0006351">
    <property type="term" value="P:DNA-templated transcription"/>
    <property type="evidence" value="ECO:0007669"/>
    <property type="project" value="InterPro"/>
</dbReference>
<accession>A0A6A6V1C1</accession>
<feature type="compositionally biased region" description="Polar residues" evidence="8">
    <location>
        <begin position="272"/>
        <end position="291"/>
    </location>
</feature>
<evidence type="ECO:0000256" key="7">
    <source>
        <dbReference type="PROSITE-ProRule" id="PRU00042"/>
    </source>
</evidence>
<gene>
    <name evidence="10" type="ORF">M011DRAFT_480780</name>
</gene>
<evidence type="ECO:0000259" key="9">
    <source>
        <dbReference type="PROSITE" id="PS50157"/>
    </source>
</evidence>
<dbReference type="PANTHER" id="PTHR40626">
    <property type="entry name" value="MIP31509P"/>
    <property type="match status" value="1"/>
</dbReference>
<evidence type="ECO:0000256" key="1">
    <source>
        <dbReference type="ARBA" id="ARBA00004123"/>
    </source>
</evidence>
<dbReference type="GO" id="GO:0000785">
    <property type="term" value="C:chromatin"/>
    <property type="evidence" value="ECO:0007669"/>
    <property type="project" value="TreeGrafter"/>
</dbReference>
<keyword evidence="6" id="KW-0539">Nucleus</keyword>
<keyword evidence="3" id="KW-0677">Repeat</keyword>
<evidence type="ECO:0000256" key="5">
    <source>
        <dbReference type="ARBA" id="ARBA00022833"/>
    </source>
</evidence>
<feature type="compositionally biased region" description="Polar residues" evidence="8">
    <location>
        <begin position="298"/>
        <end position="319"/>
    </location>
</feature>
<evidence type="ECO:0000256" key="6">
    <source>
        <dbReference type="ARBA" id="ARBA00023242"/>
    </source>
</evidence>
<feature type="domain" description="C2H2-type" evidence="9">
    <location>
        <begin position="92"/>
        <end position="121"/>
    </location>
</feature>
<evidence type="ECO:0000313" key="11">
    <source>
        <dbReference type="Proteomes" id="UP000799440"/>
    </source>
</evidence>
<evidence type="ECO:0000256" key="8">
    <source>
        <dbReference type="SAM" id="MobiDB-lite"/>
    </source>
</evidence>
<dbReference type="GO" id="GO:0000981">
    <property type="term" value="F:DNA-binding transcription factor activity, RNA polymerase II-specific"/>
    <property type="evidence" value="ECO:0007669"/>
    <property type="project" value="InterPro"/>
</dbReference>
<feature type="domain" description="C2H2-type" evidence="9">
    <location>
        <begin position="122"/>
        <end position="151"/>
    </location>
</feature>
<dbReference type="InterPro" id="IPR007219">
    <property type="entry name" value="XnlR_reg_dom"/>
</dbReference>
<evidence type="ECO:0000256" key="4">
    <source>
        <dbReference type="ARBA" id="ARBA00022771"/>
    </source>
</evidence>
<dbReference type="Gene3D" id="3.30.160.60">
    <property type="entry name" value="Classic Zinc Finger"/>
    <property type="match status" value="1"/>
</dbReference>
<dbReference type="InterPro" id="IPR051059">
    <property type="entry name" value="VerF-like"/>
</dbReference>
<feature type="compositionally biased region" description="Low complexity" evidence="8">
    <location>
        <begin position="173"/>
        <end position="188"/>
    </location>
</feature>
<sequence length="1087" mass="120205">MTAQILAAHASHVSDLGNLPTQYPQKMDTQPGATDPQTPISPDQDEHRGRRRDRDEVDGDSQGDGNDVNEPGDVTGSSRKRRRSRKGLDKMFECKHEGCGKSYSRQEHLSRHQLNHNPKQIYHCDFPECSRSFVRQDLCARHKERHTGKGSGLLRKESFMHNVNPIVTAAMAPKNGPNPNPSNIKPSPTQQQTQIERTYTLPSPASAVQSGGTASAQLSPGSLQSPPTSISRPDTLTRASSDDPYRAGTDTKYDGQVQTPGNFAPPRRPYGSFSNVRPSSQNSTHGSNPNVQRPELRAQTTSLSNYSSHSPFNSASTPTHPYPQSAGSYQNGAGGGYQSHQTFPRFASLPPPQYPSQSPGAAAPRDHDGQYYNGTSGQTPMAGVESTAHIENRLNAVSEGMLENNAPASSVPMFGGEGYTRSPFTMADDFTAWLFNESQLGGTGAAPMGFPLTASSQIGMHGPYYNWDPSVASYLTNPAPPAHPMAVNSILDTSLPESVLTVEKRENLIHLINERFNETDNAPVKRQKEDILDGNLDDNHHILSMHMMQTYISSYWVHFHPQLPILHKPTFNAASCPDLLLLCIMCLGASCLEKSYGHDVTQACSGLSNFLAWHLRGELFNATDFSPPAKLWVFQALLLLESFEKMYSTRRLHERAHIHHGTTVVLMRRGSSLIGRSALDSPPSMKEGGKSNGNHAGANTPDEWWNTWITNEATRRAAFAAFVMDSVHATMFGHSATMVAHEMRIPLPCDEALWSATSGSEVGRVEASLHSNGVKHITFLDGLRKTINGQTVKTNSFGRTIIMAGLLNVSWNMNQRDLQVNSLGVSAQALGGRDKWKGSLTRAFDFWKQDFDSSLAKGNDLAAPNAYMYANGIDDEIVFESREVLHHLAHMAMHVDIVDCQIYAGASRLLGRSIHPQDYNGAQTRMKDRWAPTARARDATFYALRFLASVLLPKQHTLHTQHQTGHPPSPFLLYSARDDFLLNRPWVLYFATLIVWCYGYALDGPIKGDYHLVDQDAKVNDMIHFLRRATGVRTPEALEELKDRNACVGLLIIMRDMFRKTRWELLHEASTLLTKCIEMLIPGAGSW</sequence>
<dbReference type="InterPro" id="IPR013087">
    <property type="entry name" value="Znf_C2H2_type"/>
</dbReference>